<feature type="binding site" evidence="7">
    <location>
        <position position="187"/>
    </location>
    <ligand>
        <name>chlorophyll a</name>
        <dbReference type="ChEBI" id="CHEBI:58416"/>
        <label>1</label>
    </ligand>
</feature>
<proteinExistence type="inferred from homology"/>
<protein>
    <submittedName>
        <fullName evidence="10">Uncharacterized protein</fullName>
    </submittedName>
</protein>
<feature type="chain" id="PRO_5040928904" evidence="9">
    <location>
        <begin position="17"/>
        <end position="345"/>
    </location>
</feature>
<comment type="function">
    <text evidence="1">The light-harvesting complex (LHC) functions as a light receptor, it captures and delivers excitation energy to photosystems with which it is closely associated. Energy is transferred from the carotenoid and chlorophyll C (or B) to chlorophyll A and the photosynthetic reaction centers where it is used to synthesize ATP and reducing power.</text>
</comment>
<dbReference type="PANTHER" id="PTHR21649">
    <property type="entry name" value="CHLOROPHYLL A/B BINDING PROTEIN"/>
    <property type="match status" value="1"/>
</dbReference>
<dbReference type="Pfam" id="PF00504">
    <property type="entry name" value="Chloroa_b-bind"/>
    <property type="match status" value="1"/>
</dbReference>
<feature type="binding site" description="axial binding residue" evidence="7">
    <location>
        <position position="192"/>
    </location>
    <ligand>
        <name>chlorophyll b</name>
        <dbReference type="ChEBI" id="CHEBI:61721"/>
        <label>1</label>
    </ligand>
    <ligandPart>
        <name>Mg</name>
        <dbReference type="ChEBI" id="CHEBI:25107"/>
    </ligandPart>
</feature>
<comment type="similarity">
    <text evidence="3">Belongs to the fucoxanthin chlorophyll protein family.</text>
</comment>
<feature type="signal peptide" evidence="9">
    <location>
        <begin position="1"/>
        <end position="16"/>
    </location>
</feature>
<feature type="binding site" evidence="7">
    <location>
        <position position="190"/>
    </location>
    <ligand>
        <name>chlorophyll a</name>
        <dbReference type="ChEBI" id="CHEBI:58416"/>
        <label>1</label>
    </ligand>
</feature>
<dbReference type="SUPFAM" id="SSF103511">
    <property type="entry name" value="Chlorophyll a-b binding protein"/>
    <property type="match status" value="1"/>
</dbReference>
<accession>A0A9W7GKP1</accession>
<feature type="region of interest" description="Disordered" evidence="8">
    <location>
        <begin position="16"/>
        <end position="38"/>
    </location>
</feature>
<dbReference type="GO" id="GO:0009765">
    <property type="term" value="P:photosynthesis, light harvesting"/>
    <property type="evidence" value="ECO:0007669"/>
    <property type="project" value="InterPro"/>
</dbReference>
<feature type="binding site" evidence="7">
    <location>
        <position position="287"/>
    </location>
    <ligand>
        <name>chlorophyll a</name>
        <dbReference type="ChEBI" id="CHEBI:58416"/>
        <label>1</label>
    </ligand>
</feature>
<keyword evidence="7" id="KW-0148">Chlorophyll</keyword>
<comment type="caution">
    <text evidence="10">The sequence shown here is derived from an EMBL/GenBank/DDBJ whole genome shotgun (WGS) entry which is preliminary data.</text>
</comment>
<evidence type="ECO:0000256" key="1">
    <source>
        <dbReference type="ARBA" id="ARBA00004022"/>
    </source>
</evidence>
<keyword evidence="9" id="KW-0732">Signal</keyword>
<dbReference type="GO" id="GO:0016020">
    <property type="term" value="C:membrane"/>
    <property type="evidence" value="ECO:0007669"/>
    <property type="project" value="InterPro"/>
</dbReference>
<evidence type="ECO:0000313" key="10">
    <source>
        <dbReference type="EMBL" id="GMI46669.1"/>
    </source>
</evidence>
<sequence length="345" mass="38632">MLYALIAITLISAATSFAPNPPQTPQSHKYTTRRQHKRRISTPISPLLAGRARTDSTNNDANDDMVEISLSEDNLLSFLNDHDDGGEPDVEDLLAFETAFDVDALSELSDNIASANLLRAISSETLPVDMVVGDKSLPGDLGFDPFGFSKLDPFVVLHKNRLQLIDGTRQVKKRPSSLILRDYRDCEVRHGRVAMLAALLWPLQELWDRLVFPPDYEFSVIYGGPTLPYVPLFMTMCIMGLGYLDIWANANKEETGEARLPGDCFWDPLSIIVGASYEEKRAMQEREIWDGRAAMVAFVVFIFEEVLTHRGIVNIGINQGFFEPAIAIPGVENWLDDQMLDPPKF</sequence>
<name>A0A9W7GKP1_9STRA</name>
<keyword evidence="6" id="KW-0934">Plastid</keyword>
<dbReference type="InterPro" id="IPR022796">
    <property type="entry name" value="Chloroa_b-bind"/>
</dbReference>
<evidence type="ECO:0000256" key="7">
    <source>
        <dbReference type="PIRSR" id="PIRSR601344-1"/>
    </source>
</evidence>
<dbReference type="GO" id="GO:0009507">
    <property type="term" value="C:chloroplast"/>
    <property type="evidence" value="ECO:0007669"/>
    <property type="project" value="UniProtKB-SubCell"/>
</dbReference>
<reference evidence="11" key="1">
    <citation type="journal article" date="2023" name="Commun. Biol.">
        <title>Genome analysis of Parmales, the sister group of diatoms, reveals the evolutionary specialization of diatoms from phago-mixotrophs to photoautotrophs.</title>
        <authorList>
            <person name="Ban H."/>
            <person name="Sato S."/>
            <person name="Yoshikawa S."/>
            <person name="Yamada K."/>
            <person name="Nakamura Y."/>
            <person name="Ichinomiya M."/>
            <person name="Sato N."/>
            <person name="Blanc-Mathieu R."/>
            <person name="Endo H."/>
            <person name="Kuwata A."/>
            <person name="Ogata H."/>
        </authorList>
    </citation>
    <scope>NUCLEOTIDE SEQUENCE [LARGE SCALE GENOMIC DNA]</scope>
</reference>
<dbReference type="GO" id="GO:0016168">
    <property type="term" value="F:chlorophyll binding"/>
    <property type="evidence" value="ECO:0007669"/>
    <property type="project" value="UniProtKB-KW"/>
</dbReference>
<comment type="subcellular location">
    <subcellularLocation>
        <location evidence="2">Plastid</location>
        <location evidence="2">Chloroplast</location>
    </subcellularLocation>
</comment>
<evidence type="ECO:0000256" key="3">
    <source>
        <dbReference type="ARBA" id="ARBA00005933"/>
    </source>
</evidence>
<feature type="binding site" evidence="7">
    <location>
        <position position="149"/>
    </location>
    <ligand>
        <name>chlorophyll a</name>
        <dbReference type="ChEBI" id="CHEBI:58416"/>
        <label>1</label>
    </ligand>
</feature>
<keyword evidence="5" id="KW-0602">Photosynthesis</keyword>
<evidence type="ECO:0000256" key="2">
    <source>
        <dbReference type="ARBA" id="ARBA00004229"/>
    </source>
</evidence>
<feature type="binding site" evidence="7">
    <location>
        <position position="292"/>
    </location>
    <ligand>
        <name>chlorophyll a</name>
        <dbReference type="ChEBI" id="CHEBI:58416"/>
        <label>1</label>
    </ligand>
</feature>
<evidence type="ECO:0000256" key="5">
    <source>
        <dbReference type="ARBA" id="ARBA00022531"/>
    </source>
</evidence>
<keyword evidence="4" id="KW-0150">Chloroplast</keyword>
<evidence type="ECO:0000256" key="4">
    <source>
        <dbReference type="ARBA" id="ARBA00022528"/>
    </source>
</evidence>
<dbReference type="OrthoDB" id="423598at2759"/>
<dbReference type="AlphaFoldDB" id="A0A9W7GKP1"/>
<evidence type="ECO:0000256" key="6">
    <source>
        <dbReference type="ARBA" id="ARBA00022640"/>
    </source>
</evidence>
<dbReference type="EMBL" id="BRYA01000310">
    <property type="protein sequence ID" value="GMI46669.1"/>
    <property type="molecule type" value="Genomic_DNA"/>
</dbReference>
<keyword evidence="11" id="KW-1185">Reference proteome</keyword>
<dbReference type="InterPro" id="IPR001344">
    <property type="entry name" value="Chloro_AB-bd_pln"/>
</dbReference>
<dbReference type="Gene3D" id="1.10.3460.10">
    <property type="entry name" value="Chlorophyll a/b binding protein domain"/>
    <property type="match status" value="1"/>
</dbReference>
<evidence type="ECO:0000313" key="11">
    <source>
        <dbReference type="Proteomes" id="UP001165065"/>
    </source>
</evidence>
<organism evidence="10 11">
    <name type="scientific">Triparma columacea</name>
    <dbReference type="NCBI Taxonomy" id="722753"/>
    <lineage>
        <taxon>Eukaryota</taxon>
        <taxon>Sar</taxon>
        <taxon>Stramenopiles</taxon>
        <taxon>Ochrophyta</taxon>
        <taxon>Bolidophyceae</taxon>
        <taxon>Parmales</taxon>
        <taxon>Triparmaceae</taxon>
        <taxon>Triparma</taxon>
    </lineage>
</organism>
<evidence type="ECO:0000256" key="8">
    <source>
        <dbReference type="SAM" id="MobiDB-lite"/>
    </source>
</evidence>
<dbReference type="Proteomes" id="UP001165065">
    <property type="component" value="Unassembled WGS sequence"/>
</dbReference>
<evidence type="ECO:0000256" key="9">
    <source>
        <dbReference type="SAM" id="SignalP"/>
    </source>
</evidence>
<gene>
    <name evidence="10" type="ORF">TrCOL_g1619</name>
</gene>
<keyword evidence="7" id="KW-0157">Chromophore</keyword>